<evidence type="ECO:0000256" key="17">
    <source>
        <dbReference type="ARBA" id="ARBA00045696"/>
    </source>
</evidence>
<protein>
    <recommendedName>
        <fullName evidence="5">Anaphase-promoting complex subunit 5</fullName>
    </recommendedName>
    <alternativeName>
        <fullName evidence="16">Cyclosome subunit 5</fullName>
    </alternativeName>
</protein>
<comment type="similarity">
    <text evidence="4">Belongs to the APC5 family.</text>
</comment>
<keyword evidence="11" id="KW-0833">Ubl conjugation pathway</keyword>
<dbReference type="PANTHER" id="PTHR12830:SF9">
    <property type="entry name" value="ANAPHASE-PROMOTING COMPLEX SUBUNIT 5"/>
    <property type="match status" value="1"/>
</dbReference>
<dbReference type="Pfam" id="PF12862">
    <property type="entry name" value="ANAPC5"/>
    <property type="match status" value="1"/>
</dbReference>
<keyword evidence="10" id="KW-0498">Mitosis</keyword>
<dbReference type="CTD" id="45574"/>
<evidence type="ECO:0000256" key="16">
    <source>
        <dbReference type="ARBA" id="ARBA00031069"/>
    </source>
</evidence>
<evidence type="ECO:0000256" key="10">
    <source>
        <dbReference type="ARBA" id="ARBA00022776"/>
    </source>
</evidence>
<evidence type="ECO:0000313" key="22">
    <source>
        <dbReference type="Proteomes" id="UP000069272"/>
    </source>
</evidence>
<feature type="compositionally biased region" description="Polar residues" evidence="18">
    <location>
        <begin position="14"/>
        <end position="24"/>
    </location>
</feature>
<dbReference type="GO" id="GO:0070979">
    <property type="term" value="P:protein K11-linked ubiquitination"/>
    <property type="evidence" value="ECO:0007669"/>
    <property type="project" value="TreeGrafter"/>
</dbReference>
<feature type="domain" description="Anaphase-promoting complex subunit 5" evidence="19">
    <location>
        <begin position="261"/>
        <end position="353"/>
    </location>
</feature>
<evidence type="ECO:0000313" key="21">
    <source>
        <dbReference type="EnsemblMetazoa" id="AALB004924-PA"/>
    </source>
</evidence>
<feature type="region of interest" description="Disordered" evidence="18">
    <location>
        <begin position="1"/>
        <end position="24"/>
    </location>
</feature>
<proteinExistence type="inferred from homology"/>
<sequence>MSKKDSENSGFWLPNQQNGGANSSKMDVLTPHKLVVVFLIQEYTQLKRKVEETQQPADFGAKHRKRFYLLLLKLIQRPDMPYKDLYGLITSPVYGVHPVHLEEFLRLMKMLKSVGIDVLFDLHNEIDKMISGSSNTFHVVGLYLRKVYVTMEKMNFQEVMSLYRASVAYYDQGVQALQLVDQSMSVADCESFMKGTMVETIEAPPTYGNVACRWSIKQSELFIAQQKSMLEEDEVSALPPKELQQRLNEIIQDRPLYAPAYFLSFLNAIRVGDMGNAVVALHRCFDRTSPECSRPNTSETKEFQYSSLNLAILHAQFGHRDAAMMALRECITVAQENGDHTCLHLAHTWLNLLDGFRPPFPERIVNTQLLHACSLRVTAQMRTASLNGILPAEVFGTFMANDHLNAQKSMIDLVAKGVAERTALWTVYGKYELSNLCAQVLLNSNLKSLERMYNGEGICHVLCATALRQTLQGDFALAMVTLNHAMNRFPRYHNSRNWLITDHLISAHRLLYRGRWAEARQECLMFHSLDPTTADLMLAHITLAKQDYGTAHECISALLSDDHITPTTRARALILAANLQAQLGKANAFETLHQAQKVTTQYHLDYEQAVVDLHIAYYLLKFLHAPRRALTLLRGCIATFLTDGTAYDRGRALFLFGRCMLEVVRTDPDISNDPSHSAELQQRMQKQLHLVLPMFEQAIQLFEKLECHSKTKDVFIYLATLCNELGMIDDRNGYACRYRLLETEHHTPRQYLNVFL</sequence>
<dbReference type="CDD" id="cd16270">
    <property type="entry name" value="Apc5_N"/>
    <property type="match status" value="1"/>
</dbReference>
<evidence type="ECO:0000259" key="19">
    <source>
        <dbReference type="Pfam" id="PF12862"/>
    </source>
</evidence>
<dbReference type="InterPro" id="IPR026000">
    <property type="entry name" value="Apc5_dom"/>
</dbReference>
<keyword evidence="6" id="KW-0963">Cytoplasm</keyword>
<dbReference type="VEuPathDB" id="VectorBase:AALB004924"/>
<evidence type="ECO:0000256" key="18">
    <source>
        <dbReference type="SAM" id="MobiDB-lite"/>
    </source>
</evidence>
<keyword evidence="13" id="KW-0206">Cytoskeleton</keyword>
<keyword evidence="8" id="KW-0132">Cell division</keyword>
<name>A0A182FEI3_ANOAL</name>
<dbReference type="VEuPathDB" id="VectorBase:AALB20_035536"/>
<dbReference type="Gene3D" id="1.25.40.10">
    <property type="entry name" value="Tetratricopeptide repeat domain"/>
    <property type="match status" value="1"/>
</dbReference>
<dbReference type="GO" id="GO:0051301">
    <property type="term" value="P:cell division"/>
    <property type="evidence" value="ECO:0007669"/>
    <property type="project" value="UniProtKB-KW"/>
</dbReference>
<evidence type="ECO:0000256" key="14">
    <source>
        <dbReference type="ARBA" id="ARBA00023242"/>
    </source>
</evidence>
<reference evidence="21" key="2">
    <citation type="submission" date="2022-08" db="UniProtKB">
        <authorList>
            <consortium name="EnsemblMetazoa"/>
        </authorList>
    </citation>
    <scope>IDENTIFICATION</scope>
    <source>
        <strain evidence="21">STECLA/ALBI9_A</strain>
    </source>
</reference>
<dbReference type="OrthoDB" id="2504561at2759"/>
<dbReference type="GO" id="GO:0005819">
    <property type="term" value="C:spindle"/>
    <property type="evidence" value="ECO:0007669"/>
    <property type="project" value="UniProtKB-SubCell"/>
</dbReference>
<comment type="pathway">
    <text evidence="3">Protein modification; protein ubiquitination.</text>
</comment>
<evidence type="ECO:0000256" key="6">
    <source>
        <dbReference type="ARBA" id="ARBA00022490"/>
    </source>
</evidence>
<evidence type="ECO:0000256" key="8">
    <source>
        <dbReference type="ARBA" id="ARBA00022618"/>
    </source>
</evidence>
<dbReference type="Proteomes" id="UP000069272">
    <property type="component" value="Chromosome 3L"/>
</dbReference>
<dbReference type="InterPro" id="IPR037679">
    <property type="entry name" value="Apc5"/>
</dbReference>
<evidence type="ECO:0000259" key="20">
    <source>
        <dbReference type="Pfam" id="PF21371"/>
    </source>
</evidence>
<dbReference type="GO" id="GO:0005680">
    <property type="term" value="C:anaphase-promoting complex"/>
    <property type="evidence" value="ECO:0007669"/>
    <property type="project" value="InterPro"/>
</dbReference>
<dbReference type="Pfam" id="PF21371">
    <property type="entry name" value="Apc5_N"/>
    <property type="match status" value="1"/>
</dbReference>
<evidence type="ECO:0000256" key="13">
    <source>
        <dbReference type="ARBA" id="ARBA00023212"/>
    </source>
</evidence>
<evidence type="ECO:0000256" key="1">
    <source>
        <dbReference type="ARBA" id="ARBA00004123"/>
    </source>
</evidence>
<keyword evidence="12" id="KW-0802">TPR repeat</keyword>
<comment type="subcellular location">
    <subcellularLocation>
        <location evidence="2">Cytoplasm</location>
        <location evidence="2">Cytoskeleton</location>
        <location evidence="2">Spindle</location>
    </subcellularLocation>
    <subcellularLocation>
        <location evidence="1">Nucleus</location>
    </subcellularLocation>
</comment>
<dbReference type="AlphaFoldDB" id="A0A182FEI3"/>
<evidence type="ECO:0000256" key="5">
    <source>
        <dbReference type="ARBA" id="ARBA00016066"/>
    </source>
</evidence>
<dbReference type="InterPro" id="IPR011990">
    <property type="entry name" value="TPR-like_helical_dom_sf"/>
</dbReference>
<dbReference type="GO" id="GO:0045842">
    <property type="term" value="P:positive regulation of mitotic metaphase/anaphase transition"/>
    <property type="evidence" value="ECO:0007669"/>
    <property type="project" value="TreeGrafter"/>
</dbReference>
<evidence type="ECO:0000256" key="4">
    <source>
        <dbReference type="ARBA" id="ARBA00007450"/>
    </source>
</evidence>
<evidence type="ECO:0000256" key="7">
    <source>
        <dbReference type="ARBA" id="ARBA00022553"/>
    </source>
</evidence>
<dbReference type="PANTHER" id="PTHR12830">
    <property type="entry name" value="ANAPHASE-PROMOTING COMPLEX SUBUNIT 5"/>
    <property type="match status" value="1"/>
</dbReference>
<dbReference type="EnsemblMetazoa" id="AALB004924-RA">
    <property type="protein sequence ID" value="AALB004924-PA"/>
    <property type="gene ID" value="AALB004924"/>
</dbReference>
<evidence type="ECO:0000256" key="9">
    <source>
        <dbReference type="ARBA" id="ARBA00022737"/>
    </source>
</evidence>
<evidence type="ECO:0000256" key="2">
    <source>
        <dbReference type="ARBA" id="ARBA00004186"/>
    </source>
</evidence>
<evidence type="ECO:0000256" key="15">
    <source>
        <dbReference type="ARBA" id="ARBA00023306"/>
    </source>
</evidence>
<evidence type="ECO:0000256" key="12">
    <source>
        <dbReference type="ARBA" id="ARBA00022803"/>
    </source>
</evidence>
<dbReference type="GeneID" id="118464467"/>
<evidence type="ECO:0000256" key="3">
    <source>
        <dbReference type="ARBA" id="ARBA00004906"/>
    </source>
</evidence>
<organism evidence="21 22">
    <name type="scientific">Anopheles albimanus</name>
    <name type="common">New world malaria mosquito</name>
    <dbReference type="NCBI Taxonomy" id="7167"/>
    <lineage>
        <taxon>Eukaryota</taxon>
        <taxon>Metazoa</taxon>
        <taxon>Ecdysozoa</taxon>
        <taxon>Arthropoda</taxon>
        <taxon>Hexapoda</taxon>
        <taxon>Insecta</taxon>
        <taxon>Pterygota</taxon>
        <taxon>Neoptera</taxon>
        <taxon>Endopterygota</taxon>
        <taxon>Diptera</taxon>
        <taxon>Nematocera</taxon>
        <taxon>Culicoidea</taxon>
        <taxon>Culicidae</taxon>
        <taxon>Anophelinae</taxon>
        <taxon>Anopheles</taxon>
    </lineage>
</organism>
<dbReference type="GO" id="GO:0031145">
    <property type="term" value="P:anaphase-promoting complex-dependent catabolic process"/>
    <property type="evidence" value="ECO:0007669"/>
    <property type="project" value="TreeGrafter"/>
</dbReference>
<evidence type="ECO:0000256" key="11">
    <source>
        <dbReference type="ARBA" id="ARBA00022786"/>
    </source>
</evidence>
<keyword evidence="9" id="KW-0677">Repeat</keyword>
<feature type="domain" description="Anaphase-promoting complex subunit 5 N-terminal" evidence="20">
    <location>
        <begin position="30"/>
        <end position="172"/>
    </location>
</feature>
<keyword evidence="22" id="KW-1185">Reference proteome</keyword>
<dbReference type="RefSeq" id="XP_035787768.1">
    <property type="nucleotide sequence ID" value="XM_035931875.1"/>
</dbReference>
<dbReference type="STRING" id="7167.A0A182FEI3"/>
<dbReference type="SUPFAM" id="SSF48452">
    <property type="entry name" value="TPR-like"/>
    <property type="match status" value="1"/>
</dbReference>
<dbReference type="InterPro" id="IPR048968">
    <property type="entry name" value="Apc5_N"/>
</dbReference>
<accession>A0A182FEI3</accession>
<dbReference type="KEGG" id="aali:118464467"/>
<keyword evidence="14" id="KW-0539">Nucleus</keyword>
<keyword evidence="7" id="KW-0597">Phosphoprotein</keyword>
<comment type="function">
    <text evidence="17">Component of the anaphase promoting complex/cyclosome (APC/C), a cell cycle-regulated E3 ubiquitin ligase that controls progression through mitosis and the G1 phase of the cell cycle. The APC/C complex acts by mediating ubiquitination and subsequent degradation of target proteins: it mainly mediates the formation of 'Lys-11'-linked polyubiquitin chains and, to a lower extent, the formation of 'Lys-48'- and 'Lys-63'-linked polyubiquitin chains. The APC/C complex catalyzes assembly of branched 'Lys-11'-/'Lys-48'-linked branched ubiquitin chains on target proteins.</text>
</comment>
<keyword evidence="15" id="KW-0131">Cell cycle</keyword>
<reference evidence="21 22" key="1">
    <citation type="journal article" date="2017" name="G3 (Bethesda)">
        <title>The Physical Genome Mapping of Anopheles albimanus Corrected Scaffold Misassemblies and Identified Interarm Rearrangements in Genus Anopheles.</title>
        <authorList>
            <person name="Artemov G.N."/>
            <person name="Peery A.N."/>
            <person name="Jiang X."/>
            <person name="Tu Z."/>
            <person name="Stegniy V.N."/>
            <person name="Sharakhova M.V."/>
            <person name="Sharakhov I.V."/>
        </authorList>
    </citation>
    <scope>NUCLEOTIDE SEQUENCE [LARGE SCALE GENOMIC DNA]</scope>
    <source>
        <strain evidence="21 22">ALBI9_A</strain>
    </source>
</reference>